<dbReference type="Gene3D" id="3.40.190.80">
    <property type="match status" value="1"/>
</dbReference>
<keyword evidence="5 6" id="KW-0460">Magnesium</keyword>
<comment type="caution">
    <text evidence="7">The sequence shown here is derived from an EMBL/GenBank/DDBJ whole genome shotgun (WGS) entry which is preliminary data.</text>
</comment>
<gene>
    <name evidence="7" type="ORF">HJC23_006592</name>
</gene>
<name>A0ABD3QWQ8_9STRA</name>
<dbReference type="InterPro" id="IPR000760">
    <property type="entry name" value="Inositol_monophosphatase-like"/>
</dbReference>
<dbReference type="SUPFAM" id="SSF56655">
    <property type="entry name" value="Carbohydrate phosphatase"/>
    <property type="match status" value="1"/>
</dbReference>
<dbReference type="Pfam" id="PF00459">
    <property type="entry name" value="Inositol_P"/>
    <property type="match status" value="1"/>
</dbReference>
<evidence type="ECO:0000256" key="3">
    <source>
        <dbReference type="ARBA" id="ARBA00022723"/>
    </source>
</evidence>
<dbReference type="InterPro" id="IPR051090">
    <property type="entry name" value="Inositol_monoP_superfamily"/>
</dbReference>
<dbReference type="Gene3D" id="3.30.540.10">
    <property type="entry name" value="Fructose-1,6-Bisphosphatase, subunit A, domain 1"/>
    <property type="match status" value="1"/>
</dbReference>
<organism evidence="7 8">
    <name type="scientific">Cyclotella cryptica</name>
    <dbReference type="NCBI Taxonomy" id="29204"/>
    <lineage>
        <taxon>Eukaryota</taxon>
        <taxon>Sar</taxon>
        <taxon>Stramenopiles</taxon>
        <taxon>Ochrophyta</taxon>
        <taxon>Bacillariophyta</taxon>
        <taxon>Coscinodiscophyceae</taxon>
        <taxon>Thalassiosirophycidae</taxon>
        <taxon>Stephanodiscales</taxon>
        <taxon>Stephanodiscaceae</taxon>
        <taxon>Cyclotella</taxon>
    </lineage>
</organism>
<evidence type="ECO:0000256" key="5">
    <source>
        <dbReference type="ARBA" id="ARBA00022842"/>
    </source>
</evidence>
<feature type="binding site" evidence="6">
    <location>
        <position position="238"/>
    </location>
    <ligand>
        <name>Mg(2+)</name>
        <dbReference type="ChEBI" id="CHEBI:18420"/>
        <label>1</label>
        <note>catalytic</note>
    </ligand>
</feature>
<evidence type="ECO:0000256" key="1">
    <source>
        <dbReference type="ARBA" id="ARBA00001946"/>
    </source>
</evidence>
<proteinExistence type="inferred from homology"/>
<dbReference type="EMBL" id="JABMIG020000005">
    <property type="protein sequence ID" value="KAL3804820.1"/>
    <property type="molecule type" value="Genomic_DNA"/>
</dbReference>
<reference evidence="7 8" key="1">
    <citation type="journal article" date="2020" name="G3 (Bethesda)">
        <title>Improved Reference Genome for Cyclotella cryptica CCMP332, a Model for Cell Wall Morphogenesis, Salinity Adaptation, and Lipid Production in Diatoms (Bacillariophyta).</title>
        <authorList>
            <person name="Roberts W.R."/>
            <person name="Downey K.M."/>
            <person name="Ruck E.C."/>
            <person name="Traller J.C."/>
            <person name="Alverson A.J."/>
        </authorList>
    </citation>
    <scope>NUCLEOTIDE SEQUENCE [LARGE SCALE GENOMIC DNA]</scope>
    <source>
        <strain evidence="7 8">CCMP332</strain>
    </source>
</reference>
<dbReference type="PANTHER" id="PTHR43200:SF6">
    <property type="entry name" value="3'(2'),5'-BISPHOSPHATE NUCLEOTIDASE"/>
    <property type="match status" value="1"/>
</dbReference>
<protein>
    <recommendedName>
        <fullName evidence="9">3'(2'),5'-bisphosphate nucleotidase</fullName>
    </recommendedName>
</protein>
<comment type="similarity">
    <text evidence="2">Belongs to the inositol monophosphatase superfamily.</text>
</comment>
<evidence type="ECO:0000256" key="6">
    <source>
        <dbReference type="PIRSR" id="PIRSR600760-2"/>
    </source>
</evidence>
<dbReference type="PANTHER" id="PTHR43200">
    <property type="entry name" value="PHOSPHATASE"/>
    <property type="match status" value="1"/>
</dbReference>
<evidence type="ECO:0000256" key="4">
    <source>
        <dbReference type="ARBA" id="ARBA00022801"/>
    </source>
</evidence>
<evidence type="ECO:0000313" key="8">
    <source>
        <dbReference type="Proteomes" id="UP001516023"/>
    </source>
</evidence>
<evidence type="ECO:0008006" key="9">
    <source>
        <dbReference type="Google" id="ProtNLM"/>
    </source>
</evidence>
<keyword evidence="8" id="KW-1185">Reference proteome</keyword>
<dbReference type="GO" id="GO:0016791">
    <property type="term" value="F:phosphatase activity"/>
    <property type="evidence" value="ECO:0007669"/>
    <property type="project" value="UniProtKB-ARBA"/>
</dbReference>
<dbReference type="InterPro" id="IPR020550">
    <property type="entry name" value="Inositol_monophosphatase_CS"/>
</dbReference>
<evidence type="ECO:0000256" key="2">
    <source>
        <dbReference type="ARBA" id="ARBA00009759"/>
    </source>
</evidence>
<keyword evidence="4" id="KW-0378">Hydrolase</keyword>
<accession>A0ABD3QWQ8</accession>
<dbReference type="GO" id="GO:0046872">
    <property type="term" value="F:metal ion binding"/>
    <property type="evidence" value="ECO:0007669"/>
    <property type="project" value="UniProtKB-KW"/>
</dbReference>
<dbReference type="PROSITE" id="PS00630">
    <property type="entry name" value="IMP_2"/>
    <property type="match status" value="1"/>
</dbReference>
<dbReference type="Proteomes" id="UP001516023">
    <property type="component" value="Unassembled WGS sequence"/>
</dbReference>
<dbReference type="AlphaFoldDB" id="A0ABD3QWQ8"/>
<keyword evidence="3 6" id="KW-0479">Metal-binding</keyword>
<evidence type="ECO:0000313" key="7">
    <source>
        <dbReference type="EMBL" id="KAL3804820.1"/>
    </source>
</evidence>
<sequence>MVKEFVRQIRMTPLCQEEEYGVWIPLMERFLRGRIEGGQYCIALALLEDGVPVVSVLGCPNQPMFSSRTSKLTAEQVNYGTWSEDEVYEAVKQSSGVNEMQNLFSFNRGCIFVAVRGCGCYEISIRELEQSLFGSSDNNGTPMWKQLQVTPSRGTSRTPSCAMFCLGVEREFSDPKGTVLKIAQLLHGEDALTTVDGIPDIRNAFRMDGQGKYGILARGEAEYFLRLPKPDYRDWVWDVAAGYLILTEAGGKMTDVNGENIDFSGIGVDRMAKLSEDVKGLLGSCGGIFHDTLLSAYASVKKS</sequence>
<comment type="cofactor">
    <cofactor evidence="1 6">
        <name>Mg(2+)</name>
        <dbReference type="ChEBI" id="CHEBI:18420"/>
    </cofactor>
</comment>